<feature type="chain" id="PRO_5041298312" description="ShKT domain-containing protein" evidence="2">
    <location>
        <begin position="22"/>
        <end position="335"/>
    </location>
</feature>
<dbReference type="PROSITE" id="PS51670">
    <property type="entry name" value="SHKT"/>
    <property type="match status" value="1"/>
</dbReference>
<name>A0AA36DHY4_9BILA</name>
<dbReference type="SMART" id="SM00254">
    <property type="entry name" value="ShKT"/>
    <property type="match status" value="3"/>
</dbReference>
<dbReference type="PANTHER" id="PTHR21724:SF94">
    <property type="entry name" value="SHKT DOMAIN-CONTAINING PROTEIN"/>
    <property type="match status" value="1"/>
</dbReference>
<dbReference type="InterPro" id="IPR003582">
    <property type="entry name" value="ShKT_dom"/>
</dbReference>
<keyword evidence="5" id="KW-1185">Reference proteome</keyword>
<dbReference type="AlphaFoldDB" id="A0AA36DHY4"/>
<dbReference type="Proteomes" id="UP001177023">
    <property type="component" value="Unassembled WGS sequence"/>
</dbReference>
<organism evidence="4 5">
    <name type="scientific">Mesorhabditis spiculigera</name>
    <dbReference type="NCBI Taxonomy" id="96644"/>
    <lineage>
        <taxon>Eukaryota</taxon>
        <taxon>Metazoa</taxon>
        <taxon>Ecdysozoa</taxon>
        <taxon>Nematoda</taxon>
        <taxon>Chromadorea</taxon>
        <taxon>Rhabditida</taxon>
        <taxon>Rhabditina</taxon>
        <taxon>Rhabditomorpha</taxon>
        <taxon>Rhabditoidea</taxon>
        <taxon>Rhabditidae</taxon>
        <taxon>Mesorhabditinae</taxon>
        <taxon>Mesorhabditis</taxon>
    </lineage>
</organism>
<reference evidence="4" key="1">
    <citation type="submission" date="2023-06" db="EMBL/GenBank/DDBJ databases">
        <authorList>
            <person name="Delattre M."/>
        </authorList>
    </citation>
    <scope>NUCLEOTIDE SEQUENCE</scope>
    <source>
        <strain evidence="4">AF72</strain>
    </source>
</reference>
<protein>
    <recommendedName>
        <fullName evidence="3">ShKT domain-containing protein</fullName>
    </recommendedName>
</protein>
<dbReference type="PANTHER" id="PTHR21724">
    <property type="entry name" value="SHKT DOMAIN-CONTAINING PROTEIN"/>
    <property type="match status" value="1"/>
</dbReference>
<feature type="non-terminal residue" evidence="4">
    <location>
        <position position="335"/>
    </location>
</feature>
<sequence>MTVAYFAIIFIGCTQFMAIDAQNYTCSNGQVTQIVCKQRGQKTLCPAAYYGICESLNGTNICCPVANRRFEKIRKNDKNTTAEALEQSKDLTVTLMPSKNLTAPIKESIQNVTFTPTSTTSSRNSTQTVAVKPPKVNFTLSQLNFSKLAPNSLEEILLTTDLLLPKLKSVGPEDLVVSLSKRLIRGTCFDRYVYCAEFESLCAHSTFEMVMARKCALTCDRCNEMPPEKTSNATKCADFSSECPDNAHLCESPVHRLTMHTMCPRTCKVCTPFCMDRHDNCAAYGEEGFCSDPMYRQAEKEYLCGDTCKLCGTAKAASAESKLPELKHVLRHHRS</sequence>
<keyword evidence="2" id="KW-0732">Signal</keyword>
<comment type="caution">
    <text evidence="4">The sequence shown here is derived from an EMBL/GenBank/DDBJ whole genome shotgun (WGS) entry which is preliminary data.</text>
</comment>
<evidence type="ECO:0000313" key="5">
    <source>
        <dbReference type="Proteomes" id="UP001177023"/>
    </source>
</evidence>
<evidence type="ECO:0000256" key="1">
    <source>
        <dbReference type="PROSITE-ProRule" id="PRU01005"/>
    </source>
</evidence>
<evidence type="ECO:0000313" key="4">
    <source>
        <dbReference type="EMBL" id="CAJ0586705.1"/>
    </source>
</evidence>
<evidence type="ECO:0000259" key="3">
    <source>
        <dbReference type="PROSITE" id="PS51670"/>
    </source>
</evidence>
<feature type="domain" description="ShKT" evidence="3">
    <location>
        <begin position="236"/>
        <end position="274"/>
    </location>
</feature>
<feature type="signal peptide" evidence="2">
    <location>
        <begin position="1"/>
        <end position="21"/>
    </location>
</feature>
<comment type="caution">
    <text evidence="1">Lacks conserved residue(s) required for the propagation of feature annotation.</text>
</comment>
<dbReference type="Gene3D" id="1.10.10.1870">
    <property type="entry name" value="ShTK domain-like"/>
    <property type="match status" value="1"/>
</dbReference>
<proteinExistence type="predicted"/>
<dbReference type="EMBL" id="CATQJA010002709">
    <property type="protein sequence ID" value="CAJ0586705.1"/>
    <property type="molecule type" value="Genomic_DNA"/>
</dbReference>
<accession>A0AA36DHY4</accession>
<evidence type="ECO:0000256" key="2">
    <source>
        <dbReference type="SAM" id="SignalP"/>
    </source>
</evidence>
<gene>
    <name evidence="4" type="ORF">MSPICULIGERA_LOCUS24694</name>
</gene>
<dbReference type="Gene3D" id="1.10.10.1940">
    <property type="match status" value="1"/>
</dbReference>
<dbReference type="Pfam" id="PF01549">
    <property type="entry name" value="ShK"/>
    <property type="match status" value="3"/>
</dbReference>